<dbReference type="EMBL" id="NHYD01003443">
    <property type="protein sequence ID" value="PPQ77145.1"/>
    <property type="molecule type" value="Genomic_DNA"/>
</dbReference>
<dbReference type="InParanoid" id="A0A409WF62"/>
<feature type="region of interest" description="Disordered" evidence="1">
    <location>
        <begin position="1"/>
        <end position="57"/>
    </location>
</feature>
<feature type="compositionally biased region" description="Acidic residues" evidence="1">
    <location>
        <begin position="418"/>
        <end position="431"/>
    </location>
</feature>
<accession>A0A409WF62</accession>
<feature type="compositionally biased region" description="Acidic residues" evidence="1">
    <location>
        <begin position="279"/>
        <end position="299"/>
    </location>
</feature>
<name>A0A409WF62_PSICY</name>
<feature type="compositionally biased region" description="Polar residues" evidence="1">
    <location>
        <begin position="1"/>
        <end position="17"/>
    </location>
</feature>
<feature type="region of interest" description="Disordered" evidence="1">
    <location>
        <begin position="107"/>
        <end position="302"/>
    </location>
</feature>
<feature type="compositionally biased region" description="Basic and acidic residues" evidence="1">
    <location>
        <begin position="250"/>
        <end position="264"/>
    </location>
</feature>
<sequence length="431" mass="48390">MFEQGSSTSTTAPSLRVQTRPCGGPSDLGHAPSQMSPEYAESFSDGPPSSHCNGKGKAFDILPSNLAAKKKEVDYTDDWDDIYMSEEPFGLTTHSAAETNVRWEQISPVFTENDPSRATFMDDHGTSDDELCYPEEDEMARRNSAPLYNPLQVLSSEETSEEEELQYGAGTDSPVRHQQESEEVLRNEYEDDEIAPAVSKTHHADGDASTANLEEQVDEDDELDDDEEEGEEEEQKIVLQYGIRTVPPIRIRDRSESEVFKNEDNETTPTFEPSNLDANVEDEDEDEEEEDEEEEDDEGGGIVLQYGIRTGGFPVRPQIEMFKYEDDDIAPPVFKPYYYQRDTSTTRIKEDDELEEEATHSINGTSIAAPNSPFNIKGLYDNEEKTTEDTSPDPSLAELTIEEGELPDVVSPPPTDFIPEDGEIPEYELKY</sequence>
<comment type="caution">
    <text evidence="2">The sequence shown here is derived from an EMBL/GenBank/DDBJ whole genome shotgun (WGS) entry which is preliminary data.</text>
</comment>
<feature type="compositionally biased region" description="Polar residues" evidence="1">
    <location>
        <begin position="267"/>
        <end position="277"/>
    </location>
</feature>
<reference evidence="2 3" key="1">
    <citation type="journal article" date="2018" name="Evol. Lett.">
        <title>Horizontal gene cluster transfer increased hallucinogenic mushroom diversity.</title>
        <authorList>
            <person name="Reynolds H.T."/>
            <person name="Vijayakumar V."/>
            <person name="Gluck-Thaler E."/>
            <person name="Korotkin H.B."/>
            <person name="Matheny P.B."/>
            <person name="Slot J.C."/>
        </authorList>
    </citation>
    <scope>NUCLEOTIDE SEQUENCE [LARGE SCALE GENOMIC DNA]</scope>
    <source>
        <strain evidence="2 3">2631</strain>
    </source>
</reference>
<evidence type="ECO:0000313" key="3">
    <source>
        <dbReference type="Proteomes" id="UP000283269"/>
    </source>
</evidence>
<evidence type="ECO:0000313" key="2">
    <source>
        <dbReference type="EMBL" id="PPQ77145.1"/>
    </source>
</evidence>
<dbReference type="Proteomes" id="UP000283269">
    <property type="component" value="Unassembled WGS sequence"/>
</dbReference>
<feature type="region of interest" description="Disordered" evidence="1">
    <location>
        <begin position="354"/>
        <end position="431"/>
    </location>
</feature>
<feature type="compositionally biased region" description="Basic and acidic residues" evidence="1">
    <location>
        <begin position="174"/>
        <end position="188"/>
    </location>
</feature>
<feature type="compositionally biased region" description="Acidic residues" evidence="1">
    <location>
        <begin position="128"/>
        <end position="138"/>
    </location>
</feature>
<feature type="compositionally biased region" description="Acidic residues" evidence="1">
    <location>
        <begin position="215"/>
        <end position="234"/>
    </location>
</feature>
<evidence type="ECO:0000256" key="1">
    <source>
        <dbReference type="SAM" id="MobiDB-lite"/>
    </source>
</evidence>
<organism evidence="2 3">
    <name type="scientific">Psilocybe cyanescens</name>
    <dbReference type="NCBI Taxonomy" id="93625"/>
    <lineage>
        <taxon>Eukaryota</taxon>
        <taxon>Fungi</taxon>
        <taxon>Dikarya</taxon>
        <taxon>Basidiomycota</taxon>
        <taxon>Agaricomycotina</taxon>
        <taxon>Agaricomycetes</taxon>
        <taxon>Agaricomycetidae</taxon>
        <taxon>Agaricales</taxon>
        <taxon>Agaricineae</taxon>
        <taxon>Strophariaceae</taxon>
        <taxon>Psilocybe</taxon>
    </lineage>
</organism>
<dbReference type="AlphaFoldDB" id="A0A409WF62"/>
<proteinExistence type="predicted"/>
<gene>
    <name evidence="2" type="ORF">CVT25_010839</name>
</gene>
<keyword evidence="3" id="KW-1185">Reference proteome</keyword>
<feature type="compositionally biased region" description="Polar residues" evidence="1">
    <location>
        <begin position="360"/>
        <end position="374"/>
    </location>
</feature>
<protein>
    <submittedName>
        <fullName evidence="2">Uncharacterized protein</fullName>
    </submittedName>
</protein>